<dbReference type="AlphaFoldDB" id="A0A1B2JGE9"/>
<evidence type="ECO:0000313" key="2">
    <source>
        <dbReference type="EMBL" id="ANZ76925.1"/>
    </source>
</evidence>
<sequence>MLAIVPNKSVGNFQLGSSITQITKILQREKEFNNTNFIFSQSQPNRLPIVIELENRGIRLTFDPFGQKLILIQILMNKTKQRYQFKGKVLPEDLYFKEVYNRIFGPTYPGTIYNPVSENNSECHEREESQKQCQLGPQYTLSYEGICFQFNLSPELSQKLTSSDDNEVAIQNVDEPLLCQGINIFQGKTWAEYLEGTAFLLRQKLTEKLLTQEIAKLSSGFSIIYALVGPGEVDFRLSQHPRGLSNFKIVLNRTEMSAVVENFGPPDDSVLKEDKDQWKKIHNYFRYGFDVFYNVGKPLAPVQKIVIHNNVVTSYEFLKYEKLTWFMYNQVNQQLICDCHTEKHNLPFRYDSANDGDQNHHDHNHQAKLGGYQNNHASLNQIKKKDHIILNRKEYGLDFSDQNSSRFELVDYDDQLECQMNSKMEPTGNDWGLSKLFGYNRYVFEVLVDSGVMSSITLF</sequence>
<dbReference type="PANTHER" id="PTHR13465:SF2">
    <property type="entry name" value="PHAGOSOME ASSEMBLY FACTOR 1"/>
    <property type="match status" value="1"/>
</dbReference>
<dbReference type="OrthoDB" id="411211at2759"/>
<organism evidence="2 3">
    <name type="scientific">Komagataella pastoris</name>
    <name type="common">Yeast</name>
    <name type="synonym">Pichia pastoris</name>
    <dbReference type="NCBI Taxonomy" id="4922"/>
    <lineage>
        <taxon>Eukaryota</taxon>
        <taxon>Fungi</taxon>
        <taxon>Dikarya</taxon>
        <taxon>Ascomycota</taxon>
        <taxon>Saccharomycotina</taxon>
        <taxon>Pichiomycetes</taxon>
        <taxon>Pichiales</taxon>
        <taxon>Pichiaceae</taxon>
        <taxon>Komagataella</taxon>
    </lineage>
</organism>
<keyword evidence="3" id="KW-1185">Reference proteome</keyword>
<reference evidence="2 3" key="1">
    <citation type="submission" date="2016-02" db="EMBL/GenBank/DDBJ databases">
        <title>Comparative genomic and transcriptomic foundation for Pichia pastoris.</title>
        <authorList>
            <person name="Love K.R."/>
            <person name="Shah K.A."/>
            <person name="Whittaker C.A."/>
            <person name="Wu J."/>
            <person name="Bartlett M.C."/>
            <person name="Ma D."/>
            <person name="Leeson R.L."/>
            <person name="Priest M."/>
            <person name="Young S.K."/>
            <person name="Love J.C."/>
        </authorList>
    </citation>
    <scope>NUCLEOTIDE SEQUENCE [LARGE SCALE GENOMIC DNA]</scope>
    <source>
        <strain evidence="2 3">ATCC 28485</strain>
    </source>
</reference>
<dbReference type="PANTHER" id="PTHR13465">
    <property type="entry name" value="UPF0183 PROTEIN"/>
    <property type="match status" value="1"/>
</dbReference>
<protein>
    <submittedName>
        <fullName evidence="2">BA75_04194T0</fullName>
    </submittedName>
</protein>
<evidence type="ECO:0000256" key="1">
    <source>
        <dbReference type="ARBA" id="ARBA00024339"/>
    </source>
</evidence>
<dbReference type="InterPro" id="IPR039156">
    <property type="entry name" value="PHAF1/BROMI"/>
</dbReference>
<comment type="similarity">
    <text evidence="1">Belongs to the PHAF1 family.</text>
</comment>
<proteinExistence type="inferred from homology"/>
<dbReference type="EMBL" id="CP014586">
    <property type="protein sequence ID" value="ANZ76925.1"/>
    <property type="molecule type" value="Genomic_DNA"/>
</dbReference>
<gene>
    <name evidence="2" type="ORF">ATY40_BA7504194</name>
</gene>
<dbReference type="Proteomes" id="UP000094565">
    <property type="component" value="Chromosome 3"/>
</dbReference>
<accession>A0A1B2JGE9</accession>
<dbReference type="GO" id="GO:0005802">
    <property type="term" value="C:trans-Golgi network"/>
    <property type="evidence" value="ECO:0007669"/>
    <property type="project" value="TreeGrafter"/>
</dbReference>
<dbReference type="Pfam" id="PF03676">
    <property type="entry name" value="PHAF1"/>
    <property type="match status" value="1"/>
</dbReference>
<dbReference type="GO" id="GO:0043001">
    <property type="term" value="P:Golgi to plasma membrane protein transport"/>
    <property type="evidence" value="ECO:0007669"/>
    <property type="project" value="TreeGrafter"/>
</dbReference>
<evidence type="ECO:0000313" key="3">
    <source>
        <dbReference type="Proteomes" id="UP000094565"/>
    </source>
</evidence>
<name>A0A1B2JGE9_PICPA</name>
<dbReference type="InterPro" id="IPR005373">
    <property type="entry name" value="PHAF1"/>
</dbReference>